<evidence type="ECO:0000256" key="2">
    <source>
        <dbReference type="ARBA" id="ARBA00007578"/>
    </source>
</evidence>
<dbReference type="InterPro" id="IPR055351">
    <property type="entry name" value="Urocanase"/>
</dbReference>
<evidence type="ECO:0000259" key="11">
    <source>
        <dbReference type="Pfam" id="PF17391"/>
    </source>
</evidence>
<keyword evidence="6 9" id="KW-0456">Lyase</keyword>
<evidence type="ECO:0000256" key="6">
    <source>
        <dbReference type="ARBA" id="ARBA00023239"/>
    </source>
</evidence>
<comment type="caution">
    <text evidence="13">The sequence shown here is derived from an EMBL/GenBank/DDBJ whole genome shotgun (WGS) entry which is preliminary data.</text>
</comment>
<feature type="binding site" evidence="9">
    <location>
        <begin position="21"/>
        <end position="22"/>
    </location>
    <ligand>
        <name>NAD(+)</name>
        <dbReference type="ChEBI" id="CHEBI:57540"/>
    </ligand>
</feature>
<evidence type="ECO:0000256" key="3">
    <source>
        <dbReference type="ARBA" id="ARBA00011992"/>
    </source>
</evidence>
<feature type="binding site" evidence="9">
    <location>
        <begin position="241"/>
        <end position="242"/>
    </location>
    <ligand>
        <name>NAD(+)</name>
        <dbReference type="ChEBI" id="CHEBI:57540"/>
    </ligand>
</feature>
<proteinExistence type="inferred from homology"/>
<keyword evidence="4 9" id="KW-0369">Histidine metabolism</keyword>
<dbReference type="Proteomes" id="UP001144280">
    <property type="component" value="Unassembled WGS sequence"/>
</dbReference>
<comment type="catalytic activity">
    <reaction evidence="8 9">
        <text>4-imidazolone-5-propanoate = trans-urocanate + H2O</text>
        <dbReference type="Rhea" id="RHEA:13101"/>
        <dbReference type="ChEBI" id="CHEBI:15377"/>
        <dbReference type="ChEBI" id="CHEBI:17771"/>
        <dbReference type="ChEBI" id="CHEBI:77893"/>
        <dbReference type="EC" id="4.2.1.49"/>
    </reaction>
</comment>
<dbReference type="Gene3D" id="3.40.1770.10">
    <property type="entry name" value="Urocanase superfamily"/>
    <property type="match status" value="1"/>
</dbReference>
<feature type="domain" description="Urocanase Rossmann-like" evidence="10">
    <location>
        <begin position="109"/>
        <end position="316"/>
    </location>
</feature>
<feature type="binding site" evidence="9">
    <location>
        <position position="460"/>
    </location>
    <ligand>
        <name>NAD(+)</name>
        <dbReference type="ChEBI" id="CHEBI:57540"/>
    </ligand>
</feature>
<dbReference type="Pfam" id="PF01175">
    <property type="entry name" value="Urocanase"/>
    <property type="match status" value="1"/>
</dbReference>
<comment type="function">
    <text evidence="9">Catalyzes the conversion of urocanate to 4-imidazolone-5-propionate.</text>
</comment>
<dbReference type="PROSITE" id="PS01233">
    <property type="entry name" value="UROCANASE"/>
    <property type="match status" value="1"/>
</dbReference>
<evidence type="ECO:0000256" key="9">
    <source>
        <dbReference type="HAMAP-Rule" id="MF_00577"/>
    </source>
</evidence>
<accession>A0ABQ5QNF2</accession>
<dbReference type="InterPro" id="IPR036190">
    <property type="entry name" value="Urocanase_sf"/>
</dbReference>
<dbReference type="InterPro" id="IPR035401">
    <property type="entry name" value="Urocanase_C"/>
</dbReference>
<comment type="cofactor">
    <cofactor evidence="9">
        <name>NAD(+)</name>
        <dbReference type="ChEBI" id="CHEBI:57540"/>
    </cofactor>
    <text evidence="9">Binds 1 NAD(+) per subunit.</text>
</comment>
<evidence type="ECO:0000256" key="7">
    <source>
        <dbReference type="ARBA" id="ARBA00031640"/>
    </source>
</evidence>
<dbReference type="InterPro" id="IPR035400">
    <property type="entry name" value="Urocanase_N"/>
</dbReference>
<dbReference type="SUPFAM" id="SSF111326">
    <property type="entry name" value="Urocanase"/>
    <property type="match status" value="1"/>
</dbReference>
<keyword evidence="5 9" id="KW-0520">NAD</keyword>
<gene>
    <name evidence="9 13" type="primary">hutU</name>
    <name evidence="13" type="ORF">Pa4123_10360</name>
</gene>
<reference evidence="13" key="1">
    <citation type="submission" date="2022-12" db="EMBL/GenBank/DDBJ databases">
        <title>New Phytohabitans aurantiacus sp. RD004123 nov., an actinomycete isolated from soil.</title>
        <authorList>
            <person name="Triningsih D.W."/>
            <person name="Harunari E."/>
            <person name="Igarashi Y."/>
        </authorList>
    </citation>
    <scope>NUCLEOTIDE SEQUENCE</scope>
    <source>
        <strain evidence="13">RD004123</strain>
    </source>
</reference>
<feature type="binding site" evidence="9">
    <location>
        <begin position="145"/>
        <end position="147"/>
    </location>
    <ligand>
        <name>NAD(+)</name>
        <dbReference type="ChEBI" id="CHEBI:57540"/>
    </ligand>
</feature>
<dbReference type="EC" id="4.2.1.49" evidence="3 9"/>
<dbReference type="EMBL" id="BSDI01000004">
    <property type="protein sequence ID" value="GLH95764.1"/>
    <property type="molecule type" value="Genomic_DNA"/>
</dbReference>
<feature type="domain" description="Urocanase C-terminal" evidence="12">
    <location>
        <begin position="319"/>
        <end position="512"/>
    </location>
</feature>
<feature type="binding site" evidence="9">
    <location>
        <position position="165"/>
    </location>
    <ligand>
        <name>NAD(+)</name>
        <dbReference type="ChEBI" id="CHEBI:57540"/>
    </ligand>
</feature>
<evidence type="ECO:0000259" key="12">
    <source>
        <dbReference type="Pfam" id="PF17392"/>
    </source>
</evidence>
<dbReference type="InterPro" id="IPR023636">
    <property type="entry name" value="Urocanase_CS"/>
</dbReference>
<feature type="binding site" evidence="9">
    <location>
        <position position="99"/>
    </location>
    <ligand>
        <name>NAD(+)</name>
        <dbReference type="ChEBI" id="CHEBI:57540"/>
    </ligand>
</feature>
<dbReference type="Gene3D" id="3.40.50.10730">
    <property type="entry name" value="Urocanase like domains"/>
    <property type="match status" value="1"/>
</dbReference>
<feature type="binding site" evidence="9">
    <location>
        <position position="290"/>
    </location>
    <ligand>
        <name>NAD(+)</name>
        <dbReference type="ChEBI" id="CHEBI:57540"/>
    </ligand>
</feature>
<feature type="active site" evidence="9">
    <location>
        <position position="378"/>
    </location>
</feature>
<evidence type="ECO:0000313" key="14">
    <source>
        <dbReference type="Proteomes" id="UP001144280"/>
    </source>
</evidence>
<comment type="subcellular location">
    <subcellularLocation>
        <location evidence="9">Cytoplasm</location>
    </subcellularLocation>
</comment>
<feature type="domain" description="Urocanase N-terminal" evidence="11">
    <location>
        <begin position="1"/>
        <end position="106"/>
    </location>
</feature>
<name>A0ABQ5QNF2_9ACTN</name>
<protein>
    <recommendedName>
        <fullName evidence="3 9">Urocanate hydratase</fullName>
        <shortName evidence="9">Urocanase</shortName>
        <ecNumber evidence="3 9">4.2.1.49</ecNumber>
    </recommendedName>
    <alternativeName>
        <fullName evidence="7 9">Imidazolonepropionate hydrolase</fullName>
    </alternativeName>
</protein>
<evidence type="ECO:0000256" key="4">
    <source>
        <dbReference type="ARBA" id="ARBA00022808"/>
    </source>
</evidence>
<feature type="binding site" evidence="9">
    <location>
        <position position="170"/>
    </location>
    <ligand>
        <name>NAD(+)</name>
        <dbReference type="ChEBI" id="CHEBI:57540"/>
    </ligand>
</feature>
<evidence type="ECO:0000313" key="13">
    <source>
        <dbReference type="EMBL" id="GLH95764.1"/>
    </source>
</evidence>
<dbReference type="InterPro" id="IPR038364">
    <property type="entry name" value="Urocanase_central_sf"/>
</dbReference>
<keyword evidence="14" id="KW-1185">Reference proteome</keyword>
<feature type="binding site" evidence="9">
    <location>
        <begin position="211"/>
        <end position="212"/>
    </location>
    <ligand>
        <name>NAD(+)</name>
        <dbReference type="ChEBI" id="CHEBI:57540"/>
    </ligand>
</feature>
<dbReference type="Pfam" id="PF17392">
    <property type="entry name" value="Urocanase_C"/>
    <property type="match status" value="1"/>
</dbReference>
<dbReference type="NCBIfam" id="TIGR01228">
    <property type="entry name" value="hutU"/>
    <property type="match status" value="1"/>
</dbReference>
<dbReference type="PIRSF" id="PIRSF001423">
    <property type="entry name" value="Urocanate_hydrat"/>
    <property type="match status" value="1"/>
</dbReference>
<dbReference type="Pfam" id="PF17391">
    <property type="entry name" value="Urocanase_N"/>
    <property type="match status" value="1"/>
</dbReference>
<feature type="binding site" evidence="9">
    <location>
        <begin position="232"/>
        <end position="236"/>
    </location>
    <ligand>
        <name>NAD(+)</name>
        <dbReference type="ChEBI" id="CHEBI:57540"/>
    </ligand>
</feature>
<evidence type="ECO:0000256" key="5">
    <source>
        <dbReference type="ARBA" id="ARBA00023027"/>
    </source>
</evidence>
<sequence>MLMNNLDPDVAERPDDLVVYGGTGKAARDWPSYHALVRTLTTLADDETMLVQSGRPVGVFRTHEWAPRVLIANSNLVGDWSTWTEFRRLERLGLTMYGQMTAGSWIYIGTQGILQGTYETFAAVAAKRFGGSLAGTLTLTAGCGGMGGAQPLAVTMNGGACLVIDVDPARLQRRVQTRYLDTVASTLDEALTTVANARRERRALSVGVVGNAATVFPELLRRGVEIDIVTDQTSAHDPLAYVPEGVDLADAPDYAASKPDEYTDRARASMAKHVEAMVGFLDAGAEVFDYGNSIRGEAQLGGYARAFAFPGFVPAYIRPLFCEGKGPFRWAALSGDPADIAATDRAVLELFPENESLARWIKLAGERVAFQGLPARICWLGYGERDRAGTRFNDMVGSGELKAPVVIGRDHLDCGSVASPYRETEAMADGSDAIADWPLLNALVNTASGASWVSIHHGGGVGIGRSIHAGQVCVADGTPIAREKIERVLTNDPGMGVIRHVDAGYESAADVATTRGVRIPMGES</sequence>
<dbReference type="InterPro" id="IPR023637">
    <property type="entry name" value="Urocanase-like"/>
</dbReference>
<evidence type="ECO:0000259" key="10">
    <source>
        <dbReference type="Pfam" id="PF01175"/>
    </source>
</evidence>
<evidence type="ECO:0000256" key="8">
    <source>
        <dbReference type="ARBA" id="ARBA00047623"/>
    </source>
</evidence>
<evidence type="ECO:0000256" key="1">
    <source>
        <dbReference type="ARBA" id="ARBA00004794"/>
    </source>
</evidence>
<dbReference type="PANTHER" id="PTHR12216">
    <property type="entry name" value="UROCANATE HYDRATASE"/>
    <property type="match status" value="1"/>
</dbReference>
<dbReference type="HAMAP" id="MF_00577">
    <property type="entry name" value="HutU"/>
    <property type="match status" value="1"/>
</dbReference>
<keyword evidence="9" id="KW-0963">Cytoplasm</keyword>
<dbReference type="InterPro" id="IPR035085">
    <property type="entry name" value="Urocanase_Rossmann-like"/>
</dbReference>
<comment type="similarity">
    <text evidence="2 9">Belongs to the urocanase family.</text>
</comment>
<dbReference type="NCBIfam" id="NF003820">
    <property type="entry name" value="PRK05414.1"/>
    <property type="match status" value="1"/>
</dbReference>
<dbReference type="PANTHER" id="PTHR12216:SF4">
    <property type="entry name" value="UROCANATE HYDRATASE"/>
    <property type="match status" value="1"/>
</dbReference>
<comment type="pathway">
    <text evidence="1 9">Amino-acid degradation; L-histidine degradation into L-glutamate; N-formimidoyl-L-glutamate from L-histidine: step 2/3.</text>
</comment>
<organism evidence="13 14">
    <name type="scientific">Phytohabitans aurantiacus</name>
    <dbReference type="NCBI Taxonomy" id="3016789"/>
    <lineage>
        <taxon>Bacteria</taxon>
        <taxon>Bacillati</taxon>
        <taxon>Actinomycetota</taxon>
        <taxon>Actinomycetes</taxon>
        <taxon>Micromonosporales</taxon>
        <taxon>Micromonosporaceae</taxon>
    </lineage>
</organism>